<keyword evidence="2" id="KW-0812">Transmembrane</keyword>
<dbReference type="PANTHER" id="PTHR38107">
    <property type="match status" value="1"/>
</dbReference>
<keyword evidence="1" id="KW-0081">Bacteriolytic enzyme</keyword>
<dbReference type="GO" id="GO:0042742">
    <property type="term" value="P:defense response to bacterium"/>
    <property type="evidence" value="ECO:0007669"/>
    <property type="project" value="UniProtKB-KW"/>
</dbReference>
<comment type="similarity">
    <text evidence="1">Belongs to the glycosyl hydrolase 24 family.</text>
</comment>
<sequence length="112" mass="12763">MKGNALKISSAAIALIKKQHGLSLEKYRDEQGDWVIGYGHVIRQWENPRGLITPIQAEYLLHDDLQLCETLLMENITRSLTQRQHDALVMMIFSFGMIPALATEMLQAVERV</sequence>
<dbReference type="Pfam" id="PF00959">
    <property type="entry name" value="Phage_lysozyme"/>
    <property type="match status" value="1"/>
</dbReference>
<evidence type="ECO:0000313" key="3">
    <source>
        <dbReference type="EMBL" id="RSK64363.1"/>
    </source>
</evidence>
<keyword evidence="1" id="KW-0929">Antimicrobial</keyword>
<dbReference type="PANTHER" id="PTHR38107:SF3">
    <property type="entry name" value="LYSOZYME RRRD-RELATED"/>
    <property type="match status" value="1"/>
</dbReference>
<dbReference type="GO" id="GO:0003796">
    <property type="term" value="F:lysozyme activity"/>
    <property type="evidence" value="ECO:0007669"/>
    <property type="project" value="UniProtKB-EC"/>
</dbReference>
<accession>A0A428LJ58</accession>
<keyword evidence="2" id="KW-0472">Membrane</keyword>
<dbReference type="Gene3D" id="1.10.1740.240">
    <property type="match status" value="1"/>
</dbReference>
<dbReference type="InterPro" id="IPR002196">
    <property type="entry name" value="Glyco_hydro_24"/>
</dbReference>
<reference evidence="3 4" key="1">
    <citation type="submission" date="2018-12" db="EMBL/GenBank/DDBJ databases">
        <title>The Genome Submission of two Enterobacter spp. strains.</title>
        <authorList>
            <person name="Wu W."/>
            <person name="Wei L."/>
            <person name="Feng Y."/>
            <person name="Zong Z."/>
        </authorList>
    </citation>
    <scope>NUCLEOTIDE SEQUENCE [LARGE SCALE GENOMIC DNA]</scope>
    <source>
        <strain evidence="3 4">WCHEHu045002</strain>
    </source>
</reference>
<comment type="caution">
    <text evidence="3">The sequence shown here is derived from an EMBL/GenBank/DDBJ whole genome shotgun (WGS) entry which is preliminary data.</text>
</comment>
<dbReference type="GO" id="GO:0031640">
    <property type="term" value="P:killing of cells of another organism"/>
    <property type="evidence" value="ECO:0007669"/>
    <property type="project" value="UniProtKB-KW"/>
</dbReference>
<dbReference type="AlphaFoldDB" id="A0A428LJ58"/>
<dbReference type="EC" id="3.2.1.17" evidence="1"/>
<comment type="catalytic activity">
    <reaction evidence="1">
        <text>Hydrolysis of (1-&gt;4)-beta-linkages between N-acetylmuramic acid and N-acetyl-D-glucosamine residues in a peptidoglycan and between N-acetyl-D-glucosamine residues in chitodextrins.</text>
        <dbReference type="EC" id="3.2.1.17"/>
    </reaction>
</comment>
<dbReference type="InterPro" id="IPR023346">
    <property type="entry name" value="Lysozyme-like_dom_sf"/>
</dbReference>
<evidence type="ECO:0000256" key="1">
    <source>
        <dbReference type="RuleBase" id="RU003788"/>
    </source>
</evidence>
<gene>
    <name evidence="3" type="ORF">EJE24_19740</name>
</gene>
<feature type="transmembrane region" description="Helical" evidence="2">
    <location>
        <begin position="87"/>
        <end position="109"/>
    </location>
</feature>
<dbReference type="Proteomes" id="UP000276389">
    <property type="component" value="Unassembled WGS sequence"/>
</dbReference>
<dbReference type="EMBL" id="RWHU01000009">
    <property type="protein sequence ID" value="RSK64363.1"/>
    <property type="molecule type" value="Genomic_DNA"/>
</dbReference>
<keyword evidence="1" id="KW-0378">Hydrolase</keyword>
<keyword evidence="2" id="KW-1133">Transmembrane helix</keyword>
<organism evidence="3 4">
    <name type="scientific">Enterobacter huaxiensis</name>
    <dbReference type="NCBI Taxonomy" id="2494702"/>
    <lineage>
        <taxon>Bacteria</taxon>
        <taxon>Pseudomonadati</taxon>
        <taxon>Pseudomonadota</taxon>
        <taxon>Gammaproteobacteria</taxon>
        <taxon>Enterobacterales</taxon>
        <taxon>Enterobacteriaceae</taxon>
        <taxon>Enterobacter</taxon>
    </lineage>
</organism>
<name>A0A428LJ58_9ENTR</name>
<evidence type="ECO:0000256" key="2">
    <source>
        <dbReference type="SAM" id="Phobius"/>
    </source>
</evidence>
<proteinExistence type="inferred from homology"/>
<dbReference type="GO" id="GO:0009253">
    <property type="term" value="P:peptidoglycan catabolic process"/>
    <property type="evidence" value="ECO:0007669"/>
    <property type="project" value="InterPro"/>
</dbReference>
<dbReference type="RefSeq" id="WP_125915317.1">
    <property type="nucleotide sequence ID" value="NZ_RWHU01000009.1"/>
</dbReference>
<keyword evidence="1" id="KW-0326">Glycosidase</keyword>
<evidence type="ECO:0000313" key="4">
    <source>
        <dbReference type="Proteomes" id="UP000276389"/>
    </source>
</evidence>
<protein>
    <recommendedName>
        <fullName evidence="1">Lysozyme</fullName>
        <ecNumber evidence="1">3.2.1.17</ecNumber>
    </recommendedName>
</protein>
<dbReference type="InterPro" id="IPR051018">
    <property type="entry name" value="Bacteriophage_GH24"/>
</dbReference>
<dbReference type="SUPFAM" id="SSF53955">
    <property type="entry name" value="Lysozyme-like"/>
    <property type="match status" value="1"/>
</dbReference>
<dbReference type="GO" id="GO:0016998">
    <property type="term" value="P:cell wall macromolecule catabolic process"/>
    <property type="evidence" value="ECO:0007669"/>
    <property type="project" value="InterPro"/>
</dbReference>